<dbReference type="STRING" id="273116.gene:9381333"/>
<dbReference type="KEGG" id="tvo:TVG0538221"/>
<dbReference type="eggNOG" id="arCOG05330">
    <property type="taxonomic scope" value="Archaea"/>
</dbReference>
<evidence type="ECO:0000313" key="1">
    <source>
        <dbReference type="EMBL" id="BAB59690.1"/>
    </source>
</evidence>
<accession>Q97BA9</accession>
<dbReference type="HOGENOM" id="CLU_194224_0_0_2"/>
<dbReference type="EMBL" id="BA000011">
    <property type="protein sequence ID" value="BAB59690.1"/>
    <property type="molecule type" value="Genomic_DNA"/>
</dbReference>
<dbReference type="Proteomes" id="UP000001017">
    <property type="component" value="Chromosome"/>
</dbReference>
<protein>
    <submittedName>
        <fullName evidence="1">TVG0538221 protein</fullName>
    </submittedName>
</protein>
<proteinExistence type="predicted"/>
<dbReference type="AlphaFoldDB" id="Q97BA9"/>
<dbReference type="GeneID" id="1441064"/>
<name>Q97BA9_THEVO</name>
<dbReference type="PaxDb" id="273116-14324763"/>
<reference evidence="1 2" key="1">
    <citation type="journal article" date="1999" name="Proc. Jpn. Acad.">
        <title>Determination of the complete genomic DNA sequence of Thermoplasma volvanium GSS1.</title>
        <authorList>
            <person name="Kawashima T."/>
            <person name="Yamamoto Y."/>
            <person name="Aramaki H."/>
            <person name="Nunoshiba T."/>
            <person name="Kawamoto T."/>
            <person name="Watanabe K."/>
            <person name="Yamazaki M."/>
            <person name="Kanehori K."/>
            <person name="Amano N."/>
            <person name="Ohya Y."/>
            <person name="Makino K."/>
            <person name="Suzuki M."/>
        </authorList>
    </citation>
    <scope>NUCLEOTIDE SEQUENCE [LARGE SCALE GENOMIC DNA]</scope>
    <source>
        <strain evidence="2">ATCC 51530 / DSM 4299 / JCM 9571 / NBRC 15438 / GSS1</strain>
    </source>
</reference>
<evidence type="ECO:0000313" key="2">
    <source>
        <dbReference type="Proteomes" id="UP000001017"/>
    </source>
</evidence>
<keyword evidence="2" id="KW-1185">Reference proteome</keyword>
<dbReference type="OrthoDB" id="17596at2157"/>
<sequence length="62" mass="7433">MDKICDVVECSNERFKTVPAELAKKVFSLKTDKTKVHLCKEHYKEYKKKTKEERDVDRADWI</sequence>
<gene>
    <name evidence="1" type="ORF">TVG0538221</name>
</gene>
<dbReference type="RefSeq" id="WP_010916806.1">
    <property type="nucleotide sequence ID" value="NC_002689.2"/>
</dbReference>
<reference evidence="1 2" key="2">
    <citation type="journal article" date="2000" name="Proc. Natl. Acad. Sci. U.S.A.">
        <title>Archaeal adaptation to higher temperatures revealed by genomic sequence of Thermoplasma volcanium.</title>
        <authorList>
            <person name="Kawashima T."/>
            <person name="Amano N."/>
            <person name="Koike H."/>
            <person name="Makino S."/>
            <person name="Higuchi S."/>
            <person name="Kawashima-Ohya Y."/>
            <person name="Watanabe K."/>
            <person name="Yamazaki M."/>
            <person name="Kanehori K."/>
            <person name="Kawamoto T."/>
            <person name="Nunoshiba T."/>
            <person name="Yamamoto Y."/>
            <person name="Aramaki H."/>
            <person name="Makino K."/>
            <person name="Suzuki M."/>
        </authorList>
    </citation>
    <scope>NUCLEOTIDE SEQUENCE [LARGE SCALE GENOMIC DNA]</scope>
    <source>
        <strain evidence="2">ATCC 51530 / DSM 4299 / JCM 9571 / NBRC 15438 / GSS1</strain>
    </source>
</reference>
<organism evidence="1 2">
    <name type="scientific">Thermoplasma volcanium (strain ATCC 51530 / DSM 4299 / JCM 9571 / NBRC 15438 / GSS1)</name>
    <dbReference type="NCBI Taxonomy" id="273116"/>
    <lineage>
        <taxon>Archaea</taxon>
        <taxon>Methanobacteriati</taxon>
        <taxon>Thermoplasmatota</taxon>
        <taxon>Thermoplasmata</taxon>
        <taxon>Thermoplasmatales</taxon>
        <taxon>Thermoplasmataceae</taxon>
        <taxon>Thermoplasma</taxon>
    </lineage>
</organism>